<dbReference type="RefSeq" id="WP_069379977.1">
    <property type="nucleotide sequence ID" value="NZ_CP017141.1"/>
</dbReference>
<evidence type="ECO:0000313" key="3">
    <source>
        <dbReference type="Proteomes" id="UP000094313"/>
    </source>
</evidence>
<sequence length="140" mass="15085">MRAQGIIGAVIMAIGGMCPLLRIPIIGNWNYFDLDQTLAITFYVLVLVGLLGAFTQKAGLIRFAGWAAIALVAITLVGVYFKVNGSFGFLHFKKLVNLAAGMVKYKWGWYVILAGAFILITVRRPKVAVVSAAVPAEVAI</sequence>
<keyword evidence="3" id="KW-1185">Reference proteome</keyword>
<feature type="transmembrane region" description="Helical" evidence="1">
    <location>
        <begin position="38"/>
        <end position="56"/>
    </location>
</feature>
<evidence type="ECO:0000256" key="1">
    <source>
        <dbReference type="SAM" id="Phobius"/>
    </source>
</evidence>
<dbReference type="KEGG" id="psty:BFS30_14700"/>
<protein>
    <submittedName>
        <fullName evidence="2">Uncharacterized protein</fullName>
    </submittedName>
</protein>
<feature type="transmembrane region" description="Helical" evidence="1">
    <location>
        <begin position="63"/>
        <end position="83"/>
    </location>
</feature>
<keyword evidence="1" id="KW-0812">Transmembrane</keyword>
<accession>A0A1D7QI20</accession>
<gene>
    <name evidence="2" type="ORF">BFS30_14700</name>
</gene>
<evidence type="ECO:0000313" key="2">
    <source>
        <dbReference type="EMBL" id="AOM78312.1"/>
    </source>
</evidence>
<feature type="transmembrane region" description="Helical" evidence="1">
    <location>
        <begin position="103"/>
        <end position="122"/>
    </location>
</feature>
<organism evidence="2 3">
    <name type="scientific">Pedobacter steynii</name>
    <dbReference type="NCBI Taxonomy" id="430522"/>
    <lineage>
        <taxon>Bacteria</taxon>
        <taxon>Pseudomonadati</taxon>
        <taxon>Bacteroidota</taxon>
        <taxon>Sphingobacteriia</taxon>
        <taxon>Sphingobacteriales</taxon>
        <taxon>Sphingobacteriaceae</taxon>
        <taxon>Pedobacter</taxon>
    </lineage>
</organism>
<keyword evidence="1" id="KW-0472">Membrane</keyword>
<dbReference type="OrthoDB" id="799709at2"/>
<dbReference type="EMBL" id="CP017141">
    <property type="protein sequence ID" value="AOM78312.1"/>
    <property type="molecule type" value="Genomic_DNA"/>
</dbReference>
<keyword evidence="1" id="KW-1133">Transmembrane helix</keyword>
<feature type="transmembrane region" description="Helical" evidence="1">
    <location>
        <begin position="7"/>
        <end position="26"/>
    </location>
</feature>
<reference evidence="2 3" key="1">
    <citation type="submission" date="2016-08" db="EMBL/GenBank/DDBJ databases">
        <authorList>
            <person name="Seilhamer J.J."/>
        </authorList>
    </citation>
    <scope>NUCLEOTIDE SEQUENCE [LARGE SCALE GENOMIC DNA]</scope>
    <source>
        <strain evidence="2 3">DX4</strain>
    </source>
</reference>
<dbReference type="Proteomes" id="UP000094313">
    <property type="component" value="Chromosome"/>
</dbReference>
<dbReference type="AlphaFoldDB" id="A0A1D7QI20"/>
<name>A0A1D7QI20_9SPHI</name>
<proteinExistence type="predicted"/>